<dbReference type="Proteomes" id="UP000006640">
    <property type="component" value="Chromosome"/>
</dbReference>
<dbReference type="GO" id="GO:0006281">
    <property type="term" value="P:DNA repair"/>
    <property type="evidence" value="ECO:0007669"/>
    <property type="project" value="InterPro"/>
</dbReference>
<reference evidence="3 4" key="1">
    <citation type="submission" date="2010-01" db="EMBL/GenBank/DDBJ databases">
        <title>The complete genome of Thermobispora bispora DSM 43833.</title>
        <authorList>
            <consortium name="US DOE Joint Genome Institute (JGI-PGF)"/>
            <person name="Lucas S."/>
            <person name="Copeland A."/>
            <person name="Lapidus A."/>
            <person name="Glavina del Rio T."/>
            <person name="Dalin E."/>
            <person name="Tice H."/>
            <person name="Bruce D."/>
            <person name="Goodwin L."/>
            <person name="Pitluck S."/>
            <person name="Kyrpides N."/>
            <person name="Mavromatis K."/>
            <person name="Ivanova N."/>
            <person name="Mikhailova N."/>
            <person name="Chertkov O."/>
            <person name="Brettin T."/>
            <person name="Detter J.C."/>
            <person name="Han C."/>
            <person name="Larimer F."/>
            <person name="Land M."/>
            <person name="Hauser L."/>
            <person name="Markowitz V."/>
            <person name="Cheng J.-F."/>
            <person name="Hugenholtz P."/>
            <person name="Woyke T."/>
            <person name="Wu D."/>
            <person name="Jando M."/>
            <person name="Schneider S."/>
            <person name="Klenk H.-P."/>
            <person name="Eisen J.A."/>
        </authorList>
    </citation>
    <scope>NUCLEOTIDE SEQUENCE [LARGE SCALE GENOMIC DNA]</scope>
    <source>
        <strain evidence="4">ATCC 19993 / DSM 43833 / CBS 139.67 / JCM 10125 / KCTC 9307 / NBRC 14880 / R51</strain>
    </source>
</reference>
<evidence type="ECO:0000259" key="2">
    <source>
        <dbReference type="SMART" id="SM00278"/>
    </source>
</evidence>
<dbReference type="GO" id="GO:0015627">
    <property type="term" value="C:type II protein secretion system complex"/>
    <property type="evidence" value="ECO:0007669"/>
    <property type="project" value="TreeGrafter"/>
</dbReference>
<dbReference type="InterPro" id="IPR051675">
    <property type="entry name" value="Endo/Exo/Phosphatase_dom_1"/>
</dbReference>
<evidence type="ECO:0000313" key="4">
    <source>
        <dbReference type="Proteomes" id="UP000006640"/>
    </source>
</evidence>
<dbReference type="InterPro" id="IPR019554">
    <property type="entry name" value="Soluble_ligand-bd"/>
</dbReference>
<name>D6Y8G7_THEBD</name>
<sequence length="315" mass="30789">MLPPDPTAAIASVSGSTAPAASVPGPGAPAASVPGPGAPAASVPGPTAPPSARLRSAPTVPGPPPSFGALPGPGTRSAEPERHDEPVPAPGWPGARPTGVRAALGRSLPRLDPGSPGLRALIAAGVLAALITAVFVWRSRPVAEPIPPPVPVASGGPAATEAAGSPTPTALVVVHVTGKVRRPGVLTLAAGSRVADAIDAAGGVRKGADPGPINLARRLVDGEQIVVGGAPPGAPTPPGALAPPVPGGSPPGPMVNLNTATAEQLTALPGVGEVLAQRIIEYRTAHGGFQSVDQLKDVPGIGGQRFARLRDKVSV</sequence>
<dbReference type="eggNOG" id="COG3170">
    <property type="taxonomic scope" value="Bacteria"/>
</dbReference>
<dbReference type="Pfam" id="PF12836">
    <property type="entry name" value="HHH_3"/>
    <property type="match status" value="1"/>
</dbReference>
<dbReference type="KEGG" id="tbi:Tbis_1142"/>
<dbReference type="HOGENOM" id="CLU_052011_0_1_11"/>
<dbReference type="GO" id="GO:0015628">
    <property type="term" value="P:protein secretion by the type II secretion system"/>
    <property type="evidence" value="ECO:0007669"/>
    <property type="project" value="TreeGrafter"/>
</dbReference>
<gene>
    <name evidence="3" type="ordered locus">Tbis_1142</name>
</gene>
<dbReference type="Pfam" id="PF10531">
    <property type="entry name" value="SLBB"/>
    <property type="match status" value="1"/>
</dbReference>
<dbReference type="EMBL" id="CP001874">
    <property type="protein sequence ID" value="ADG87864.1"/>
    <property type="molecule type" value="Genomic_DNA"/>
</dbReference>
<dbReference type="InterPro" id="IPR003583">
    <property type="entry name" value="Hlx-hairpin-Hlx_DNA-bd_motif"/>
</dbReference>
<dbReference type="eggNOG" id="COG1555">
    <property type="taxonomic scope" value="Bacteria"/>
</dbReference>
<keyword evidence="4" id="KW-1185">Reference proteome</keyword>
<dbReference type="SUPFAM" id="SSF47781">
    <property type="entry name" value="RuvA domain 2-like"/>
    <property type="match status" value="1"/>
</dbReference>
<dbReference type="NCBIfam" id="TIGR00426">
    <property type="entry name" value="competence protein ComEA helix-hairpin-helix repeat region"/>
    <property type="match status" value="1"/>
</dbReference>
<dbReference type="PANTHER" id="PTHR21180:SF32">
    <property type="entry name" value="ENDONUCLEASE_EXONUCLEASE_PHOSPHATASE FAMILY DOMAIN-CONTAINING PROTEIN 1"/>
    <property type="match status" value="1"/>
</dbReference>
<organism evidence="3 4">
    <name type="scientific">Thermobispora bispora (strain ATCC 19993 / DSM 43833 / CBS 139.67 / JCM 10125 / KCTC 9307 / NBRC 14880 / R51)</name>
    <dbReference type="NCBI Taxonomy" id="469371"/>
    <lineage>
        <taxon>Bacteria</taxon>
        <taxon>Bacillati</taxon>
        <taxon>Actinomycetota</taxon>
        <taxon>Actinomycetes</taxon>
        <taxon>Streptosporangiales</taxon>
        <taxon>Streptosporangiaceae</taxon>
        <taxon>Thermobispora</taxon>
    </lineage>
</organism>
<dbReference type="PANTHER" id="PTHR21180">
    <property type="entry name" value="ENDONUCLEASE/EXONUCLEASE/PHOSPHATASE FAMILY DOMAIN-CONTAINING PROTEIN 1"/>
    <property type="match status" value="1"/>
</dbReference>
<dbReference type="SMART" id="SM00278">
    <property type="entry name" value="HhH1"/>
    <property type="match status" value="2"/>
</dbReference>
<feature type="domain" description="Helix-hairpin-helix DNA-binding motif class 1" evidence="2">
    <location>
        <begin position="293"/>
        <end position="312"/>
    </location>
</feature>
<protein>
    <submittedName>
        <fullName evidence="3">Competence protein ComEA helix-hairpin-helix repeat protein</fullName>
    </submittedName>
</protein>
<dbReference type="Gene3D" id="3.10.560.10">
    <property type="entry name" value="Outer membrane lipoprotein wza domain like"/>
    <property type="match status" value="1"/>
</dbReference>
<evidence type="ECO:0000256" key="1">
    <source>
        <dbReference type="SAM" id="MobiDB-lite"/>
    </source>
</evidence>
<dbReference type="STRING" id="469371.Tbis_1142"/>
<feature type="region of interest" description="Disordered" evidence="1">
    <location>
        <begin position="1"/>
        <end position="100"/>
    </location>
</feature>
<dbReference type="Gene3D" id="1.10.150.320">
    <property type="entry name" value="Photosystem II 12 kDa extrinsic protein"/>
    <property type="match status" value="1"/>
</dbReference>
<dbReference type="GO" id="GO:0003677">
    <property type="term" value="F:DNA binding"/>
    <property type="evidence" value="ECO:0007669"/>
    <property type="project" value="InterPro"/>
</dbReference>
<proteinExistence type="predicted"/>
<dbReference type="InterPro" id="IPR004509">
    <property type="entry name" value="Competence_ComEA_HhH"/>
</dbReference>
<dbReference type="AlphaFoldDB" id="D6Y8G7"/>
<dbReference type="InterPro" id="IPR010994">
    <property type="entry name" value="RuvA_2-like"/>
</dbReference>
<accession>D6Y8G7</accession>
<evidence type="ECO:0000313" key="3">
    <source>
        <dbReference type="EMBL" id="ADG87864.1"/>
    </source>
</evidence>
<feature type="compositionally biased region" description="Low complexity" evidence="1">
    <location>
        <begin position="11"/>
        <end position="45"/>
    </location>
</feature>
<feature type="domain" description="Helix-hairpin-helix DNA-binding motif class 1" evidence="2">
    <location>
        <begin position="263"/>
        <end position="282"/>
    </location>
</feature>